<accession>A0AAQ1PCG8</accession>
<evidence type="ECO:0000313" key="3">
    <source>
        <dbReference type="Proteomes" id="UP000294335"/>
    </source>
</evidence>
<keyword evidence="3" id="KW-1185">Reference proteome</keyword>
<dbReference type="AlphaFoldDB" id="A0AAQ1PCG8"/>
<feature type="region of interest" description="Disordered" evidence="1">
    <location>
        <begin position="115"/>
        <end position="137"/>
    </location>
</feature>
<gene>
    <name evidence="2" type="ORF">JV551A3_V1_1500194</name>
</gene>
<sequence length="137" mass="14919">MTAPSDRNPANWRGFLMKRHCKTVIRDWQLSTHSRRCVLQRTLWERVHPRTPAQPVPSTAAPASRVNPLPQSACRTHEAGYSQVSASGRMLPFAVYSQGPLTAIRELTAINPKRSSVTGALRGPSPASAALTGTAHV</sequence>
<proteinExistence type="predicted"/>
<organism evidence="2 3">
    <name type="scientific">Pseudomonas inefficax</name>
    <dbReference type="NCBI Taxonomy" id="2078786"/>
    <lineage>
        <taxon>Bacteria</taxon>
        <taxon>Pseudomonadati</taxon>
        <taxon>Pseudomonadota</taxon>
        <taxon>Gammaproteobacteria</taxon>
        <taxon>Pseudomonadales</taxon>
        <taxon>Pseudomonadaceae</taxon>
        <taxon>Pseudomonas</taxon>
    </lineage>
</organism>
<evidence type="ECO:0000313" key="2">
    <source>
        <dbReference type="EMBL" id="SPO61717.1"/>
    </source>
</evidence>
<evidence type="ECO:0000256" key="1">
    <source>
        <dbReference type="SAM" id="MobiDB-lite"/>
    </source>
</evidence>
<protein>
    <submittedName>
        <fullName evidence="2">Uncharacterized protein</fullName>
    </submittedName>
</protein>
<feature type="region of interest" description="Disordered" evidence="1">
    <location>
        <begin position="48"/>
        <end position="70"/>
    </location>
</feature>
<dbReference type="Proteomes" id="UP000294335">
    <property type="component" value="Unassembled WGS sequence"/>
</dbReference>
<reference evidence="2 3" key="1">
    <citation type="submission" date="2018-02" db="EMBL/GenBank/DDBJ databases">
        <authorList>
            <person name="Dubost A."/>
        </authorList>
    </citation>
    <scope>NUCLEOTIDE SEQUENCE [LARGE SCALE GENOMIC DNA]</scope>
    <source>
        <strain evidence="3">JV551A3</strain>
    </source>
</reference>
<dbReference type="EMBL" id="OPYN01000150">
    <property type="protein sequence ID" value="SPO61717.1"/>
    <property type="molecule type" value="Genomic_DNA"/>
</dbReference>
<name>A0AAQ1PCG8_9PSED</name>
<comment type="caution">
    <text evidence="2">The sequence shown here is derived from an EMBL/GenBank/DDBJ whole genome shotgun (WGS) entry which is preliminary data.</text>
</comment>